<evidence type="ECO:0000313" key="1">
    <source>
        <dbReference type="EMBL" id="MTF37952.1"/>
    </source>
</evidence>
<dbReference type="AlphaFoldDB" id="A0A844GSB2"/>
<accession>A0A844GSB2</accession>
<dbReference type="Proteomes" id="UP000437131">
    <property type="component" value="Unassembled WGS sequence"/>
</dbReference>
<protein>
    <submittedName>
        <fullName evidence="1">Uncharacterized protein</fullName>
    </submittedName>
</protein>
<name>A0A844GSB2_9CHRO</name>
<dbReference type="EMBL" id="WMIA01000002">
    <property type="protein sequence ID" value="MTF37952.1"/>
    <property type="molecule type" value="Genomic_DNA"/>
</dbReference>
<gene>
    <name evidence="1" type="ORF">GGC33_03320</name>
</gene>
<proteinExistence type="predicted"/>
<organism evidence="1 2">
    <name type="scientific">Cyanobacterium aponinum 0216</name>
    <dbReference type="NCBI Taxonomy" id="2676140"/>
    <lineage>
        <taxon>Bacteria</taxon>
        <taxon>Bacillati</taxon>
        <taxon>Cyanobacteriota</taxon>
        <taxon>Cyanophyceae</taxon>
        <taxon>Oscillatoriophycideae</taxon>
        <taxon>Chroococcales</taxon>
        <taxon>Geminocystaceae</taxon>
        <taxon>Cyanobacterium</taxon>
    </lineage>
</organism>
<comment type="caution">
    <text evidence="1">The sequence shown here is derived from an EMBL/GenBank/DDBJ whole genome shotgun (WGS) entry which is preliminary data.</text>
</comment>
<dbReference type="RefSeq" id="WP_155082799.1">
    <property type="nucleotide sequence ID" value="NZ_WMIA01000002.1"/>
</dbReference>
<evidence type="ECO:0000313" key="2">
    <source>
        <dbReference type="Proteomes" id="UP000437131"/>
    </source>
</evidence>
<sequence>MRIKQRLNVSLHPKIIEALDVYCQEHQVLKNEIVAILLLHFFSNNKSVSRETKDLLNGICLEDFLQPRKSNIKSNLINNKELMTIIDEIKVFSWQYKCFGNDMGVHDLFGN</sequence>
<reference evidence="1 2" key="1">
    <citation type="submission" date="2019-11" db="EMBL/GenBank/DDBJ databases">
        <title>Isolation of a new High Light Tolerant Cyanobacteria.</title>
        <authorList>
            <person name="Dobson Z."/>
            <person name="Vaughn N."/>
            <person name="Vaughn M."/>
            <person name="Fromme P."/>
            <person name="Mazor Y."/>
        </authorList>
    </citation>
    <scope>NUCLEOTIDE SEQUENCE [LARGE SCALE GENOMIC DNA]</scope>
    <source>
        <strain evidence="1 2">0216</strain>
    </source>
</reference>